<dbReference type="InterPro" id="IPR050307">
    <property type="entry name" value="Sterol_Desaturase_Related"/>
</dbReference>
<dbReference type="Proteomes" id="UP000464787">
    <property type="component" value="Chromosome"/>
</dbReference>
<dbReference type="GO" id="GO:0005506">
    <property type="term" value="F:iron ion binding"/>
    <property type="evidence" value="ECO:0007669"/>
    <property type="project" value="InterPro"/>
</dbReference>
<gene>
    <name evidence="7" type="ORF">GT347_19455</name>
</gene>
<evidence type="ECO:0000256" key="1">
    <source>
        <dbReference type="ARBA" id="ARBA00004370"/>
    </source>
</evidence>
<evidence type="ECO:0000259" key="6">
    <source>
        <dbReference type="Pfam" id="PF04116"/>
    </source>
</evidence>
<evidence type="ECO:0000256" key="2">
    <source>
        <dbReference type="ARBA" id="ARBA00022692"/>
    </source>
</evidence>
<dbReference type="AlphaFoldDB" id="A0A857JAF4"/>
<reference evidence="7 8" key="1">
    <citation type="submission" date="2020-01" db="EMBL/GenBank/DDBJ databases">
        <title>Genome sequencing of strain KACC 21265.</title>
        <authorList>
            <person name="Heo J."/>
            <person name="Kim S.-J."/>
            <person name="Kim J.-S."/>
            <person name="Hong S.-B."/>
            <person name="Kwon S.-W."/>
        </authorList>
    </citation>
    <scope>NUCLEOTIDE SEQUENCE [LARGE SCALE GENOMIC DNA]</scope>
    <source>
        <strain evidence="7 8">KACC 21265</strain>
    </source>
</reference>
<feature type="transmembrane region" description="Helical" evidence="5">
    <location>
        <begin position="39"/>
        <end position="58"/>
    </location>
</feature>
<feature type="transmembrane region" description="Helical" evidence="5">
    <location>
        <begin position="79"/>
        <end position="102"/>
    </location>
</feature>
<keyword evidence="2 5" id="KW-0812">Transmembrane</keyword>
<accession>A0A857JAF4</accession>
<organism evidence="7 8">
    <name type="scientific">Xylophilus rhododendri</name>
    <dbReference type="NCBI Taxonomy" id="2697032"/>
    <lineage>
        <taxon>Bacteria</taxon>
        <taxon>Pseudomonadati</taxon>
        <taxon>Pseudomonadota</taxon>
        <taxon>Betaproteobacteria</taxon>
        <taxon>Burkholderiales</taxon>
        <taxon>Xylophilus</taxon>
    </lineage>
</organism>
<dbReference type="KEGG" id="xyk:GT347_19455"/>
<dbReference type="InterPro" id="IPR006694">
    <property type="entry name" value="Fatty_acid_hydroxylase"/>
</dbReference>
<evidence type="ECO:0000313" key="7">
    <source>
        <dbReference type="EMBL" id="QHI99962.1"/>
    </source>
</evidence>
<comment type="subcellular location">
    <subcellularLocation>
        <location evidence="1">Membrane</location>
    </subcellularLocation>
</comment>
<keyword evidence="4 5" id="KW-0472">Membrane</keyword>
<dbReference type="PANTHER" id="PTHR11863">
    <property type="entry name" value="STEROL DESATURASE"/>
    <property type="match status" value="1"/>
</dbReference>
<evidence type="ECO:0000256" key="4">
    <source>
        <dbReference type="ARBA" id="ARBA00023136"/>
    </source>
</evidence>
<sequence length="346" mass="40050">MEFFANVFSVAQQWLFETVVQPLMFMLGMSGMIEDAYDGTGWLLIGLIEVAILIVVIGPLQRWRPAEPVRDRRAIRVDILYTLIYRVGLFRVVLFLAVQPWFDELFGWLRVNGLRTFQLDDLWPGVTDIAVVSLLLYILVFDFLEYWIHRGQHQLEWWWKLHALHHSQRQMTMWSDNRNHLLDAVLHDAIVVVVAQLIGVQPSQFIAVVVLSQLSESLQHANLRVWFGRIGERLWVSPRFHRRHHNIGVGHEWPLAADDAAARNTPRGGHEGDGIPPVGTAYGGCNFGVLLPWWDMLFRTADFTIRFDPTGIRDQVEPDEHGRVRDYGEGFWVQQWLGVKRLFGRG</sequence>
<dbReference type="GO" id="GO:0016491">
    <property type="term" value="F:oxidoreductase activity"/>
    <property type="evidence" value="ECO:0007669"/>
    <property type="project" value="InterPro"/>
</dbReference>
<name>A0A857JAF4_9BURK</name>
<dbReference type="Pfam" id="PF04116">
    <property type="entry name" value="FA_hydroxylase"/>
    <property type="match status" value="1"/>
</dbReference>
<dbReference type="GO" id="GO:0008610">
    <property type="term" value="P:lipid biosynthetic process"/>
    <property type="evidence" value="ECO:0007669"/>
    <property type="project" value="InterPro"/>
</dbReference>
<dbReference type="EMBL" id="CP047650">
    <property type="protein sequence ID" value="QHI99962.1"/>
    <property type="molecule type" value="Genomic_DNA"/>
</dbReference>
<evidence type="ECO:0000256" key="5">
    <source>
        <dbReference type="SAM" id="Phobius"/>
    </source>
</evidence>
<feature type="transmembrane region" description="Helical" evidence="5">
    <location>
        <begin position="122"/>
        <end position="144"/>
    </location>
</feature>
<feature type="domain" description="Fatty acid hydroxylase" evidence="6">
    <location>
        <begin position="135"/>
        <end position="248"/>
    </location>
</feature>
<keyword evidence="8" id="KW-1185">Reference proteome</keyword>
<dbReference type="RefSeq" id="WP_160553773.1">
    <property type="nucleotide sequence ID" value="NZ_CP047650.1"/>
</dbReference>
<dbReference type="GO" id="GO:0016020">
    <property type="term" value="C:membrane"/>
    <property type="evidence" value="ECO:0007669"/>
    <property type="project" value="UniProtKB-SubCell"/>
</dbReference>
<keyword evidence="3 5" id="KW-1133">Transmembrane helix</keyword>
<protein>
    <submittedName>
        <fullName evidence="7">Fatty acid hydroxylase</fullName>
    </submittedName>
</protein>
<proteinExistence type="predicted"/>
<evidence type="ECO:0000256" key="3">
    <source>
        <dbReference type="ARBA" id="ARBA00022989"/>
    </source>
</evidence>
<evidence type="ECO:0000313" key="8">
    <source>
        <dbReference type="Proteomes" id="UP000464787"/>
    </source>
</evidence>